<proteinExistence type="predicted"/>
<dbReference type="AlphaFoldDB" id="A0A7V8EIW8"/>
<gene>
    <name evidence="1" type="ORF">GN299_07550</name>
</gene>
<organism evidence="1 2">
    <name type="scientific">Pseudomonas putida</name>
    <name type="common">Arthrobacter siderocapsulatus</name>
    <dbReference type="NCBI Taxonomy" id="303"/>
    <lineage>
        <taxon>Bacteria</taxon>
        <taxon>Pseudomonadati</taxon>
        <taxon>Pseudomonadota</taxon>
        <taxon>Gammaproteobacteria</taxon>
        <taxon>Pseudomonadales</taxon>
        <taxon>Pseudomonadaceae</taxon>
        <taxon>Pseudomonas</taxon>
    </lineage>
</organism>
<name>A0A7V8EIW8_PSEPU</name>
<sequence length="103" mass="12044">MPRILRYRDAPEYLGMCRQEFNRTVRPFVAEFRIGVRGVGFDRYELDAWADEYIAATRVQKEPRQQLKQAARDHEQQSIDASKQAFEDAVRLATGKKLRRGAQ</sequence>
<reference evidence="1 2" key="1">
    <citation type="submission" date="2019-12" db="EMBL/GenBank/DDBJ databases">
        <authorList>
            <person name="Woiski C."/>
        </authorList>
    </citation>
    <scope>NUCLEOTIDE SEQUENCE [LARGE SCALE GENOMIC DNA]</scope>
    <source>
        <strain evidence="1 2">BOE100</strain>
    </source>
</reference>
<evidence type="ECO:0000313" key="2">
    <source>
        <dbReference type="Proteomes" id="UP000442695"/>
    </source>
</evidence>
<evidence type="ECO:0000313" key="1">
    <source>
        <dbReference type="EMBL" id="KAF0255644.1"/>
    </source>
</evidence>
<accession>A0A7V8EIW8</accession>
<dbReference type="Proteomes" id="UP000442695">
    <property type="component" value="Unassembled WGS sequence"/>
</dbReference>
<protein>
    <submittedName>
        <fullName evidence="1">Uncharacterized protein</fullName>
    </submittedName>
</protein>
<dbReference type="EMBL" id="WOWR01000006">
    <property type="protein sequence ID" value="KAF0255644.1"/>
    <property type="molecule type" value="Genomic_DNA"/>
</dbReference>
<comment type="caution">
    <text evidence="1">The sequence shown here is derived from an EMBL/GenBank/DDBJ whole genome shotgun (WGS) entry which is preliminary data.</text>
</comment>